<feature type="domain" description="EccD-like transmembrane" evidence="2">
    <location>
        <begin position="120"/>
        <end position="454"/>
    </location>
</feature>
<dbReference type="EMBL" id="CP011309">
    <property type="protein sequence ID" value="AKF26626.1"/>
    <property type="molecule type" value="Genomic_DNA"/>
</dbReference>
<accession>A0A0F6WPS3</accession>
<dbReference type="Proteomes" id="UP000034037">
    <property type="component" value="Chromosome"/>
</dbReference>
<feature type="transmembrane region" description="Helical" evidence="1">
    <location>
        <begin position="141"/>
        <end position="160"/>
    </location>
</feature>
<gene>
    <name evidence="3" type="ORF">YH66_03190</name>
</gene>
<feature type="transmembrane region" description="Helical" evidence="1">
    <location>
        <begin position="317"/>
        <end position="335"/>
    </location>
</feature>
<protein>
    <submittedName>
        <fullName evidence="3">Membrane protein</fullName>
    </submittedName>
</protein>
<feature type="transmembrane region" description="Helical" evidence="1">
    <location>
        <begin position="392"/>
        <end position="412"/>
    </location>
</feature>
<evidence type="ECO:0000256" key="1">
    <source>
        <dbReference type="SAM" id="Phobius"/>
    </source>
</evidence>
<feature type="transmembrane region" description="Helical" evidence="1">
    <location>
        <begin position="225"/>
        <end position="249"/>
    </location>
</feature>
<evidence type="ECO:0000313" key="4">
    <source>
        <dbReference type="Proteomes" id="UP000034037"/>
    </source>
</evidence>
<dbReference type="AlphaFoldDB" id="A0A0F6WPS3"/>
<feature type="transmembrane region" description="Helical" evidence="1">
    <location>
        <begin position="172"/>
        <end position="193"/>
    </location>
</feature>
<organism evidence="3 4">
    <name type="scientific">[Brevibacterium] flavum</name>
    <dbReference type="NCBI Taxonomy" id="92706"/>
    <lineage>
        <taxon>Bacteria</taxon>
        <taxon>Bacillati</taxon>
        <taxon>Actinomycetota</taxon>
        <taxon>Actinomycetes</taxon>
        <taxon>Mycobacteriales</taxon>
        <taxon>Corynebacteriaceae</taxon>
        <taxon>Corynebacterium</taxon>
    </lineage>
</organism>
<dbReference type="InterPro" id="IPR044049">
    <property type="entry name" value="EccD_transm"/>
</dbReference>
<feature type="transmembrane region" description="Helical" evidence="1">
    <location>
        <begin position="366"/>
        <end position="386"/>
    </location>
</feature>
<evidence type="ECO:0000259" key="2">
    <source>
        <dbReference type="Pfam" id="PF19053"/>
    </source>
</evidence>
<keyword evidence="4" id="KW-1185">Reference proteome</keyword>
<feature type="transmembrane region" description="Helical" evidence="1">
    <location>
        <begin position="117"/>
        <end position="135"/>
    </location>
</feature>
<keyword evidence="1" id="KW-0472">Membrane</keyword>
<dbReference type="InterPro" id="IPR006707">
    <property type="entry name" value="T7SS_EccD"/>
</dbReference>
<dbReference type="Pfam" id="PF19053">
    <property type="entry name" value="EccD"/>
    <property type="match status" value="1"/>
</dbReference>
<feature type="transmembrane region" description="Helical" evidence="1">
    <location>
        <begin position="199"/>
        <end position="218"/>
    </location>
</feature>
<keyword evidence="1" id="KW-0812">Transmembrane</keyword>
<proteinExistence type="predicted"/>
<reference evidence="3 4" key="1">
    <citation type="submission" date="2015-04" db="EMBL/GenBank/DDBJ databases">
        <title>Complete Genome Sequence of Brevibacterium flavum ATCC 15168.</title>
        <authorList>
            <person name="Ahn J."/>
            <person name="Park G."/>
            <person name="Jeon W."/>
            <person name="Jang Y."/>
            <person name="Jang M."/>
            <person name="Lee H."/>
            <person name="Lee H."/>
        </authorList>
    </citation>
    <scope>NUCLEOTIDE SEQUENCE [LARGE SCALE GENOMIC DNA]</scope>
    <source>
        <strain evidence="3 4">ATCC 15168</strain>
    </source>
</reference>
<evidence type="ECO:0000313" key="3">
    <source>
        <dbReference type="EMBL" id="AKF26626.1"/>
    </source>
</evidence>
<dbReference type="NCBIfam" id="TIGR03920">
    <property type="entry name" value="T7SS_EccD"/>
    <property type="match status" value="1"/>
</dbReference>
<dbReference type="HOGENOM" id="CLU_048084_0_0_11"/>
<name>A0A0F6WPS3_9CORY</name>
<dbReference type="PATRIC" id="fig|92706.3.peg.658"/>
<sequence>MVILAIDNALRVSIRIDLTVGDAPAAVADVALPAGSSLADILDEILELTDAPRISRPWVAHTAAGSPIDCGIPLAETQVEQGSVVVLSPERDLEAPVLRDVAEALVEFSSTNRAGHLVELMTFAGLIGAAVLMTSPAASGIIVPGRMGIFVAICALLLLWLPPAHTPILRNVLPITLILGAGGAVSVLVAGTSGTSPGALTWTIFAGACTILASSLLVHVVYRPAILLVATLSTLGLGLLVLAATTTLWKLKATEDFSGPAAITVTASTITMCFAPKIAASLAGLRVPSLPTAGEDLSVSDLTMTDPEKRIKTTKTLFDAQILGLGVLSGPLALLSVTPGTWTTTVFSLCIAVASLLHANRHQAPIPTWTLMGLSALGFISMALSASRSGSLVALIGSVVIIAVLVSVALWISTIPTLEPTTIVWLERLESLCLAASLPLALHLLDVFGMLRGLDIGFGG</sequence>
<dbReference type="RefSeq" id="WP_003860658.1">
    <property type="nucleotide sequence ID" value="NZ_CP011309.1"/>
</dbReference>
<keyword evidence="1" id="KW-1133">Transmembrane helix</keyword>
<feature type="transmembrane region" description="Helical" evidence="1">
    <location>
        <begin position="261"/>
        <end position="280"/>
    </location>
</feature>